<keyword evidence="3" id="KW-0819">tRNA processing</keyword>
<comment type="similarity">
    <text evidence="1">Belongs to the pseudouridine synthase TruB family.</text>
</comment>
<evidence type="ECO:0000259" key="7">
    <source>
        <dbReference type="Pfam" id="PF16198"/>
    </source>
</evidence>
<dbReference type="Pfam" id="PF16198">
    <property type="entry name" value="TruB_C_2"/>
    <property type="match status" value="1"/>
</dbReference>
<dbReference type="InterPro" id="IPR014780">
    <property type="entry name" value="tRNA_psdUridine_synth_TruB"/>
</dbReference>
<keyword evidence="4" id="KW-0413">Isomerase</keyword>
<evidence type="ECO:0000259" key="6">
    <source>
        <dbReference type="Pfam" id="PF01509"/>
    </source>
</evidence>
<dbReference type="SUPFAM" id="SSF55120">
    <property type="entry name" value="Pseudouridine synthase"/>
    <property type="match status" value="1"/>
</dbReference>
<dbReference type="InterPro" id="IPR032819">
    <property type="entry name" value="TruB_C"/>
</dbReference>
<evidence type="ECO:0000256" key="2">
    <source>
        <dbReference type="ARBA" id="ARBA00012787"/>
    </source>
</evidence>
<feature type="compositionally biased region" description="Basic and acidic residues" evidence="5">
    <location>
        <begin position="119"/>
        <end position="130"/>
    </location>
</feature>
<keyword evidence="9" id="KW-1185">Reference proteome</keyword>
<accession>A0ABQ7GPK5</accession>
<dbReference type="EMBL" id="MU069656">
    <property type="protein sequence ID" value="KAF5836537.1"/>
    <property type="molecule type" value="Genomic_DNA"/>
</dbReference>
<dbReference type="Pfam" id="PF01509">
    <property type="entry name" value="TruB_N"/>
    <property type="match status" value="1"/>
</dbReference>
<evidence type="ECO:0000256" key="5">
    <source>
        <dbReference type="SAM" id="MobiDB-lite"/>
    </source>
</evidence>
<dbReference type="InterPro" id="IPR002501">
    <property type="entry name" value="PsdUridine_synth_N"/>
</dbReference>
<evidence type="ECO:0000313" key="8">
    <source>
        <dbReference type="EMBL" id="KAF5836537.1"/>
    </source>
</evidence>
<dbReference type="PANTHER" id="PTHR13767:SF2">
    <property type="entry name" value="PSEUDOURIDYLATE SYNTHASE TRUB1"/>
    <property type="match status" value="1"/>
</dbReference>
<evidence type="ECO:0000256" key="1">
    <source>
        <dbReference type="ARBA" id="ARBA00008999"/>
    </source>
</evidence>
<organism evidence="8 9">
    <name type="scientific">Dunaliella salina</name>
    <name type="common">Green alga</name>
    <name type="synonym">Protococcus salinus</name>
    <dbReference type="NCBI Taxonomy" id="3046"/>
    <lineage>
        <taxon>Eukaryota</taxon>
        <taxon>Viridiplantae</taxon>
        <taxon>Chlorophyta</taxon>
        <taxon>core chlorophytes</taxon>
        <taxon>Chlorophyceae</taxon>
        <taxon>CS clade</taxon>
        <taxon>Chlamydomonadales</taxon>
        <taxon>Dunaliellaceae</taxon>
        <taxon>Dunaliella</taxon>
    </lineage>
</organism>
<feature type="compositionally biased region" description="Low complexity" evidence="5">
    <location>
        <begin position="131"/>
        <end position="145"/>
    </location>
</feature>
<proteinExistence type="inferred from homology"/>
<dbReference type="Gene3D" id="3.30.2350.10">
    <property type="entry name" value="Pseudouridine synthase"/>
    <property type="match status" value="1"/>
</dbReference>
<dbReference type="Proteomes" id="UP000815325">
    <property type="component" value="Unassembled WGS sequence"/>
</dbReference>
<sequence length="290" mass="31413">METNTSSQCLQCVLRLGEGTPSYDGEMQVDQQLPWEHITDEDLERVAKQFVGDIMQVPPMYSAIKVKGQKLYNLARDGQTVAREERPVTIMSLKLWRSDVGNMATGSLDSKHPIPSASSHKDSNTSDTRSDSSTSDAGQGQHSSGGAQGSIQEQPGSALCSSGRSVDRSSSSSSGSTASASPNSPDRQGQGAAEDDLGGRAIFQQQGTQIGPHRPRQDVFFSVRCSKGTYIRSLVYDIGRALGTVAFMASLRREAIGDFHVRDAWQLQDLVSHLRTVRGQAQEAEQQAEH</sequence>
<gene>
    <name evidence="8" type="ORF">DUNSADRAFT_5825</name>
</gene>
<comment type="caution">
    <text evidence="8">The sequence shown here is derived from an EMBL/GenBank/DDBJ whole genome shotgun (WGS) entry which is preliminary data.</text>
</comment>
<feature type="domain" description="Pseudouridine synthase II N-terminal" evidence="6">
    <location>
        <begin position="11"/>
        <end position="99"/>
    </location>
</feature>
<dbReference type="EC" id="5.4.99.25" evidence="2"/>
<reference evidence="8" key="1">
    <citation type="submission" date="2017-08" db="EMBL/GenBank/DDBJ databases">
        <authorList>
            <person name="Polle J.E."/>
            <person name="Barry K."/>
            <person name="Cushman J."/>
            <person name="Schmutz J."/>
            <person name="Tran D."/>
            <person name="Hathwaick L.T."/>
            <person name="Yim W.C."/>
            <person name="Jenkins J."/>
            <person name="Mckie-Krisberg Z.M."/>
            <person name="Prochnik S."/>
            <person name="Lindquist E."/>
            <person name="Dockter R.B."/>
            <person name="Adam C."/>
            <person name="Molina H."/>
            <person name="Bunkerborg J."/>
            <person name="Jin E."/>
            <person name="Buchheim M."/>
            <person name="Magnuson J."/>
        </authorList>
    </citation>
    <scope>NUCLEOTIDE SEQUENCE</scope>
    <source>
        <strain evidence="8">CCAP 19/18</strain>
    </source>
</reference>
<evidence type="ECO:0000256" key="3">
    <source>
        <dbReference type="ARBA" id="ARBA00022694"/>
    </source>
</evidence>
<name>A0ABQ7GPK5_DUNSA</name>
<dbReference type="InterPro" id="IPR020103">
    <property type="entry name" value="PsdUridine_synth_cat_dom_sf"/>
</dbReference>
<feature type="compositionally biased region" description="Low complexity" evidence="5">
    <location>
        <begin position="161"/>
        <end position="185"/>
    </location>
</feature>
<feature type="region of interest" description="Disordered" evidence="5">
    <location>
        <begin position="104"/>
        <end position="194"/>
    </location>
</feature>
<feature type="domain" description="tRNA pseudouridylate synthase B C-terminal" evidence="7">
    <location>
        <begin position="232"/>
        <end position="278"/>
    </location>
</feature>
<evidence type="ECO:0000256" key="4">
    <source>
        <dbReference type="ARBA" id="ARBA00023235"/>
    </source>
</evidence>
<evidence type="ECO:0000313" key="9">
    <source>
        <dbReference type="Proteomes" id="UP000815325"/>
    </source>
</evidence>
<protein>
    <recommendedName>
        <fullName evidence="2">tRNA pseudouridine(55) synthase</fullName>
        <ecNumber evidence="2">5.4.99.25</ecNumber>
    </recommendedName>
</protein>
<dbReference type="PANTHER" id="PTHR13767">
    <property type="entry name" value="TRNA-PSEUDOURIDINE SYNTHASE"/>
    <property type="match status" value="1"/>
</dbReference>